<dbReference type="InterPro" id="IPR050680">
    <property type="entry name" value="YpeA/RimI_acetyltransf"/>
</dbReference>
<dbReference type="GO" id="GO:0016747">
    <property type="term" value="F:acyltransferase activity, transferring groups other than amino-acyl groups"/>
    <property type="evidence" value="ECO:0007669"/>
    <property type="project" value="InterPro"/>
</dbReference>
<evidence type="ECO:0000259" key="3">
    <source>
        <dbReference type="PROSITE" id="PS51186"/>
    </source>
</evidence>
<name>A0A831NT00_9GAMM</name>
<dbReference type="Gene3D" id="3.40.630.30">
    <property type="match status" value="1"/>
</dbReference>
<proteinExistence type="predicted"/>
<accession>A0A831NT00</accession>
<comment type="caution">
    <text evidence="4">The sequence shown here is derived from an EMBL/GenBank/DDBJ whole genome shotgun (WGS) entry which is preliminary data.</text>
</comment>
<evidence type="ECO:0000256" key="2">
    <source>
        <dbReference type="ARBA" id="ARBA00023315"/>
    </source>
</evidence>
<dbReference type="AlphaFoldDB" id="A0A831NT00"/>
<gene>
    <name evidence="4" type="ORF">ENG92_00230</name>
</gene>
<reference evidence="4" key="1">
    <citation type="journal article" date="2020" name="mSystems">
        <title>Genome- and Community-Level Interaction Insights into Carbon Utilization and Element Cycling Functions of Hydrothermarchaeota in Hydrothermal Sediment.</title>
        <authorList>
            <person name="Zhou Z."/>
            <person name="Liu Y."/>
            <person name="Xu W."/>
            <person name="Pan J."/>
            <person name="Luo Z.H."/>
            <person name="Li M."/>
        </authorList>
    </citation>
    <scope>NUCLEOTIDE SEQUENCE [LARGE SCALE GENOMIC DNA]</scope>
    <source>
        <strain evidence="4">HyVt-26</strain>
    </source>
</reference>
<evidence type="ECO:0000256" key="1">
    <source>
        <dbReference type="ARBA" id="ARBA00022679"/>
    </source>
</evidence>
<dbReference type="SUPFAM" id="SSF55729">
    <property type="entry name" value="Acyl-CoA N-acyltransferases (Nat)"/>
    <property type="match status" value="1"/>
</dbReference>
<sequence length="76" mass="8669">IHDVMVIKSHRGQGISSRMLEKVEETARQRGCCKLTLEVLEANNIARNAYQKFGFSAYELDPETGQALFWEKSLQP</sequence>
<keyword evidence="1" id="KW-0808">Transferase</keyword>
<dbReference type="PROSITE" id="PS51186">
    <property type="entry name" value="GNAT"/>
    <property type="match status" value="1"/>
</dbReference>
<dbReference type="CDD" id="cd04301">
    <property type="entry name" value="NAT_SF"/>
    <property type="match status" value="1"/>
</dbReference>
<feature type="domain" description="N-acetyltransferase" evidence="3">
    <location>
        <begin position="1"/>
        <end position="75"/>
    </location>
</feature>
<dbReference type="EMBL" id="DRCV01000011">
    <property type="protein sequence ID" value="HDK37432.1"/>
    <property type="molecule type" value="Genomic_DNA"/>
</dbReference>
<evidence type="ECO:0000313" key="4">
    <source>
        <dbReference type="EMBL" id="HDK37432.1"/>
    </source>
</evidence>
<organism evidence="4">
    <name type="scientific">Thiolapillus brandeum</name>
    <dbReference type="NCBI Taxonomy" id="1076588"/>
    <lineage>
        <taxon>Bacteria</taxon>
        <taxon>Pseudomonadati</taxon>
        <taxon>Pseudomonadota</taxon>
        <taxon>Gammaproteobacteria</taxon>
        <taxon>Chromatiales</taxon>
        <taxon>Sedimenticolaceae</taxon>
        <taxon>Thiolapillus</taxon>
    </lineage>
</organism>
<dbReference type="Proteomes" id="UP000885822">
    <property type="component" value="Unassembled WGS sequence"/>
</dbReference>
<feature type="non-terminal residue" evidence="4">
    <location>
        <position position="1"/>
    </location>
</feature>
<dbReference type="PANTHER" id="PTHR43420">
    <property type="entry name" value="ACETYLTRANSFERASE"/>
    <property type="match status" value="1"/>
</dbReference>
<dbReference type="Pfam" id="PF00583">
    <property type="entry name" value="Acetyltransf_1"/>
    <property type="match status" value="1"/>
</dbReference>
<protein>
    <submittedName>
        <fullName evidence="4">GNAT family N-acetyltransferase</fullName>
    </submittedName>
</protein>
<dbReference type="InterPro" id="IPR016181">
    <property type="entry name" value="Acyl_CoA_acyltransferase"/>
</dbReference>
<keyword evidence="2" id="KW-0012">Acyltransferase</keyword>
<dbReference type="InterPro" id="IPR000182">
    <property type="entry name" value="GNAT_dom"/>
</dbReference>